<name>A0A3R0C6X8_SALER</name>
<dbReference type="Pfam" id="PF04883">
    <property type="entry name" value="HK97-gp10_like"/>
    <property type="match status" value="1"/>
</dbReference>
<gene>
    <name evidence="1" type="ORF">KO51_04050</name>
</gene>
<organism evidence="1 2">
    <name type="scientific">Salmonella enterica</name>
    <name type="common">Salmonella choleraesuis</name>
    <dbReference type="NCBI Taxonomy" id="28901"/>
    <lineage>
        <taxon>Bacteria</taxon>
        <taxon>Pseudomonadati</taxon>
        <taxon>Pseudomonadota</taxon>
        <taxon>Gammaproteobacteria</taxon>
        <taxon>Enterobacterales</taxon>
        <taxon>Enterobacteriaceae</taxon>
        <taxon>Salmonella</taxon>
    </lineage>
</organism>
<dbReference type="AlphaFoldDB" id="A0A3R0C6X8"/>
<dbReference type="EMBL" id="RSMR01000002">
    <property type="protein sequence ID" value="MIK90781.1"/>
    <property type="molecule type" value="Genomic_DNA"/>
</dbReference>
<sequence length="136" mass="14921">MITVSISGLDELERQLQAMGEDIALNVIRDAGKAAMLPVVDDMKRNAGYDPTNTGEHMRDTISVRSRSRLKDGNWPTVMTFSAGPASAHTIKAVAQEYGTVKQAADPFMRPALDNNIPKIINTLSEQIRQAINRRG</sequence>
<evidence type="ECO:0000313" key="2">
    <source>
        <dbReference type="Proteomes" id="UP000885283"/>
    </source>
</evidence>
<proteinExistence type="predicted"/>
<comment type="caution">
    <text evidence="1">The sequence shown here is derived from an EMBL/GenBank/DDBJ whole genome shotgun (WGS) entry which is preliminary data.</text>
</comment>
<protein>
    <submittedName>
        <fullName evidence="1">HK97 gp10 family phage protein</fullName>
    </submittedName>
</protein>
<evidence type="ECO:0000313" key="1">
    <source>
        <dbReference type="EMBL" id="MIK90781.1"/>
    </source>
</evidence>
<dbReference type="InterPro" id="IPR010064">
    <property type="entry name" value="HK97-gp10_tail"/>
</dbReference>
<dbReference type="NCBIfam" id="TIGR01725">
    <property type="entry name" value="phge_HK97_gp10"/>
    <property type="match status" value="1"/>
</dbReference>
<accession>A0A3R0C6X8</accession>
<reference evidence="1 2" key="1">
    <citation type="submission" date="2018-08" db="EMBL/GenBank/DDBJ databases">
        <authorList>
            <consortium name="GenomeTrakr network: Whole genome sequencing for foodborne pathogen traceback"/>
        </authorList>
    </citation>
    <scope>NUCLEOTIDE SEQUENCE [LARGE SCALE GENOMIC DNA]</scope>
    <source>
        <strain evidence="1 2">FLUFL-1338</strain>
    </source>
</reference>
<dbReference type="Proteomes" id="UP000885283">
    <property type="component" value="Unassembled WGS sequence"/>
</dbReference>